<protein>
    <recommendedName>
        <fullName evidence="5">Thioredoxin domain-containing protein</fullName>
    </recommendedName>
</protein>
<proteinExistence type="predicted"/>
<dbReference type="GO" id="GO:0016491">
    <property type="term" value="F:oxidoreductase activity"/>
    <property type="evidence" value="ECO:0007669"/>
    <property type="project" value="InterPro"/>
</dbReference>
<keyword evidence="3" id="KW-1015">Disulfide bond</keyword>
<dbReference type="InterPro" id="IPR013766">
    <property type="entry name" value="Thioredoxin_domain"/>
</dbReference>
<evidence type="ECO:0000256" key="2">
    <source>
        <dbReference type="ARBA" id="ARBA00022748"/>
    </source>
</evidence>
<gene>
    <name evidence="6" type="ORF">A3A97_00785</name>
</gene>
<dbReference type="EMBL" id="MHSW01000013">
    <property type="protein sequence ID" value="OHA52119.1"/>
    <property type="molecule type" value="Genomic_DNA"/>
</dbReference>
<evidence type="ECO:0000256" key="1">
    <source>
        <dbReference type="ARBA" id="ARBA00004196"/>
    </source>
</evidence>
<feature type="domain" description="Thioredoxin" evidence="5">
    <location>
        <begin position="48"/>
        <end position="188"/>
    </location>
</feature>
<dbReference type="InterPro" id="IPR050553">
    <property type="entry name" value="Thioredoxin_ResA/DsbE_sf"/>
</dbReference>
<dbReference type="InterPro" id="IPR017937">
    <property type="entry name" value="Thioredoxin_CS"/>
</dbReference>
<dbReference type="PROSITE" id="PS51352">
    <property type="entry name" value="THIOREDOXIN_2"/>
    <property type="match status" value="1"/>
</dbReference>
<dbReference type="CDD" id="cd02966">
    <property type="entry name" value="TlpA_like_family"/>
    <property type="match status" value="1"/>
</dbReference>
<comment type="subcellular location">
    <subcellularLocation>
        <location evidence="1">Cell envelope</location>
    </subcellularLocation>
</comment>
<dbReference type="GO" id="GO:0030313">
    <property type="term" value="C:cell envelope"/>
    <property type="evidence" value="ECO:0007669"/>
    <property type="project" value="UniProtKB-SubCell"/>
</dbReference>
<dbReference type="InterPro" id="IPR036249">
    <property type="entry name" value="Thioredoxin-like_sf"/>
</dbReference>
<dbReference type="PANTHER" id="PTHR42852">
    <property type="entry name" value="THIOL:DISULFIDE INTERCHANGE PROTEIN DSBE"/>
    <property type="match status" value="1"/>
</dbReference>
<dbReference type="GO" id="GO:0016209">
    <property type="term" value="F:antioxidant activity"/>
    <property type="evidence" value="ECO:0007669"/>
    <property type="project" value="InterPro"/>
</dbReference>
<keyword evidence="2" id="KW-0201">Cytochrome c-type biogenesis</keyword>
<reference evidence="6 7" key="1">
    <citation type="journal article" date="2016" name="Nat. Commun.">
        <title>Thousands of microbial genomes shed light on interconnected biogeochemical processes in an aquifer system.</title>
        <authorList>
            <person name="Anantharaman K."/>
            <person name="Brown C.T."/>
            <person name="Hug L.A."/>
            <person name="Sharon I."/>
            <person name="Castelle C.J."/>
            <person name="Probst A.J."/>
            <person name="Thomas B.C."/>
            <person name="Singh A."/>
            <person name="Wilkins M.J."/>
            <person name="Karaoz U."/>
            <person name="Brodie E.L."/>
            <person name="Williams K.H."/>
            <person name="Hubbard S.S."/>
            <person name="Banfield J.F."/>
        </authorList>
    </citation>
    <scope>NUCLEOTIDE SEQUENCE [LARGE SCALE GENOMIC DNA]</scope>
</reference>
<dbReference type="InterPro" id="IPR000866">
    <property type="entry name" value="AhpC/TSA"/>
</dbReference>
<organism evidence="6 7">
    <name type="scientific">Candidatus Terrybacteria bacterium RIFCSPLOWO2_01_FULL_40_23</name>
    <dbReference type="NCBI Taxonomy" id="1802366"/>
    <lineage>
        <taxon>Bacteria</taxon>
        <taxon>Candidatus Terryibacteriota</taxon>
    </lineage>
</organism>
<sequence>MKRLVIVAVVVTIVVGGLVTVLNFSGGEPSGTSICPKDQVFPSENSSIRIGESAPEFIVCTADGKLIKLSDYRGKPAFVNFWASWCPACRVEMPSMEKIHQTYRGRMYMLAVNVQDNEASARAFFSEEHNFSYTLLIDAYNNANDAYRVRGIPQTFLVSSDGIIQGIIIGARDWMSSGCVSLMDAFASGKEVTRAMIRGC</sequence>
<dbReference type="Proteomes" id="UP000176951">
    <property type="component" value="Unassembled WGS sequence"/>
</dbReference>
<keyword evidence="4" id="KW-0676">Redox-active center</keyword>
<dbReference type="SUPFAM" id="SSF52833">
    <property type="entry name" value="Thioredoxin-like"/>
    <property type="match status" value="1"/>
</dbReference>
<accession>A0A1G2PWI2</accession>
<dbReference type="Gene3D" id="3.40.30.10">
    <property type="entry name" value="Glutaredoxin"/>
    <property type="match status" value="1"/>
</dbReference>
<dbReference type="PANTHER" id="PTHR42852:SF6">
    <property type="entry name" value="THIOL:DISULFIDE INTERCHANGE PROTEIN DSBE"/>
    <property type="match status" value="1"/>
</dbReference>
<dbReference type="GO" id="GO:0017004">
    <property type="term" value="P:cytochrome complex assembly"/>
    <property type="evidence" value="ECO:0007669"/>
    <property type="project" value="UniProtKB-KW"/>
</dbReference>
<evidence type="ECO:0000256" key="3">
    <source>
        <dbReference type="ARBA" id="ARBA00023157"/>
    </source>
</evidence>
<evidence type="ECO:0000313" key="7">
    <source>
        <dbReference type="Proteomes" id="UP000176951"/>
    </source>
</evidence>
<evidence type="ECO:0000259" key="5">
    <source>
        <dbReference type="PROSITE" id="PS51352"/>
    </source>
</evidence>
<dbReference type="AlphaFoldDB" id="A0A1G2PWI2"/>
<comment type="caution">
    <text evidence="6">The sequence shown here is derived from an EMBL/GenBank/DDBJ whole genome shotgun (WGS) entry which is preliminary data.</text>
</comment>
<evidence type="ECO:0000256" key="4">
    <source>
        <dbReference type="ARBA" id="ARBA00023284"/>
    </source>
</evidence>
<dbReference type="PROSITE" id="PS00194">
    <property type="entry name" value="THIOREDOXIN_1"/>
    <property type="match status" value="1"/>
</dbReference>
<name>A0A1G2PWI2_9BACT</name>
<evidence type="ECO:0000313" key="6">
    <source>
        <dbReference type="EMBL" id="OHA52119.1"/>
    </source>
</evidence>
<dbReference type="Pfam" id="PF00578">
    <property type="entry name" value="AhpC-TSA"/>
    <property type="match status" value="1"/>
</dbReference>